<feature type="compositionally biased region" description="Polar residues" evidence="1">
    <location>
        <begin position="16"/>
        <end position="25"/>
    </location>
</feature>
<dbReference type="Proteomes" id="UP001500782">
    <property type="component" value="Unassembled WGS sequence"/>
</dbReference>
<keyword evidence="3" id="KW-1185">Reference proteome</keyword>
<name>A0ABN0WF24_9BACI</name>
<reference evidence="3" key="1">
    <citation type="journal article" date="2019" name="Int. J. Syst. Evol. Microbiol.">
        <title>The Global Catalogue of Microorganisms (GCM) 10K type strain sequencing project: providing services to taxonomists for standard genome sequencing and annotation.</title>
        <authorList>
            <consortium name="The Broad Institute Genomics Platform"/>
            <consortium name="The Broad Institute Genome Sequencing Center for Infectious Disease"/>
            <person name="Wu L."/>
            <person name="Ma J."/>
        </authorList>
    </citation>
    <scope>NUCLEOTIDE SEQUENCE [LARGE SCALE GENOMIC DNA]</scope>
    <source>
        <strain evidence="3">JCM 9731</strain>
    </source>
</reference>
<evidence type="ECO:0000313" key="2">
    <source>
        <dbReference type="EMBL" id="GAA0335162.1"/>
    </source>
</evidence>
<sequence>MNNGIDHTYVIPDNGDISQDGGNHNVNDKGTTKLLKKCPNDLPPPSYSN</sequence>
<dbReference type="EMBL" id="BAAADJ010000024">
    <property type="protein sequence ID" value="GAA0335162.1"/>
    <property type="molecule type" value="Genomic_DNA"/>
</dbReference>
<evidence type="ECO:0000256" key="1">
    <source>
        <dbReference type="SAM" id="MobiDB-lite"/>
    </source>
</evidence>
<organism evidence="2 3">
    <name type="scientific">Bacillus carboniphilus</name>
    <dbReference type="NCBI Taxonomy" id="86663"/>
    <lineage>
        <taxon>Bacteria</taxon>
        <taxon>Bacillati</taxon>
        <taxon>Bacillota</taxon>
        <taxon>Bacilli</taxon>
        <taxon>Bacillales</taxon>
        <taxon>Bacillaceae</taxon>
        <taxon>Bacillus</taxon>
    </lineage>
</organism>
<comment type="caution">
    <text evidence="2">The sequence shown here is derived from an EMBL/GenBank/DDBJ whole genome shotgun (WGS) entry which is preliminary data.</text>
</comment>
<accession>A0ABN0WF24</accession>
<gene>
    <name evidence="2" type="ORF">GCM10008967_27510</name>
</gene>
<feature type="region of interest" description="Disordered" evidence="1">
    <location>
        <begin position="1"/>
        <end position="49"/>
    </location>
</feature>
<protein>
    <submittedName>
        <fullName evidence="2">Uncharacterized protein</fullName>
    </submittedName>
</protein>
<evidence type="ECO:0000313" key="3">
    <source>
        <dbReference type="Proteomes" id="UP001500782"/>
    </source>
</evidence>
<proteinExistence type="predicted"/>